<dbReference type="InterPro" id="IPR008928">
    <property type="entry name" value="6-hairpin_glycosidase_sf"/>
</dbReference>
<keyword evidence="2" id="KW-1185">Reference proteome</keyword>
<sequence length="403" mass="45069">MGIHKNSWKSTLAAGTIYLCVNNTLCVEAASAQSYTDRAVASINTLNGYWYNVRAGVWDDAWWNSGNALTTLADFALLRLAEANKLNIGGYMRNTFIKAQNTNVQTFKTRARNGMVTSTYCLEYNNSCMAKREFLGTLGYRDFINDYYDDEGWWALGLIRSFDVSRDRKYLNAAIRIFNDMQTGRGTPCGGGIYWNKERKYVNAISNELYLSVAASLARRLPRNKTMERIAIDQWNWFEKSGMINSEHLINDGLDGNCKNNGLQTWSYNQGVVLGGLAELFRLTHDPGYVDKAVLIARAAIGSLSNSQGIFVETDKCELRPGNCGRDGQQFKGIFVRNLGYLNEVAPHQEFKDFILRNAESIWNNDRDDQNRLGVAWTGPYVAATGPTHSSALDVLVAAIAVA</sequence>
<proteinExistence type="predicted"/>
<dbReference type="AlphaFoldDB" id="A0A9P7N7T8"/>
<evidence type="ECO:0000313" key="2">
    <source>
        <dbReference type="Proteomes" id="UP000748025"/>
    </source>
</evidence>
<dbReference type="GO" id="GO:0005975">
    <property type="term" value="P:carbohydrate metabolic process"/>
    <property type="evidence" value="ECO:0007669"/>
    <property type="project" value="InterPro"/>
</dbReference>
<dbReference type="EMBL" id="SRPW01001525">
    <property type="protein sequence ID" value="KAG6000455.1"/>
    <property type="molecule type" value="Genomic_DNA"/>
</dbReference>
<protein>
    <recommendedName>
        <fullName evidence="3">Mannan endo-1,6-alpha-mannosidase</fullName>
    </recommendedName>
</protein>
<dbReference type="OrthoDB" id="9984024at2759"/>
<evidence type="ECO:0008006" key="3">
    <source>
        <dbReference type="Google" id="ProtNLM"/>
    </source>
</evidence>
<dbReference type="Gene3D" id="1.50.10.20">
    <property type="match status" value="1"/>
</dbReference>
<accession>A0A9P7N7T8</accession>
<dbReference type="PANTHER" id="PTHR47791:SF1">
    <property type="entry name" value="ENDO MANNANASE, GH76 FAMILY (EUROFUNG)"/>
    <property type="match status" value="1"/>
</dbReference>
<dbReference type="SUPFAM" id="SSF48208">
    <property type="entry name" value="Six-hairpin glycosidases"/>
    <property type="match status" value="1"/>
</dbReference>
<reference evidence="1" key="1">
    <citation type="journal article" date="2020" name="bioRxiv">
        <title>Whole genome comparisons of ergot fungi reveals the divergence and evolution of species within the genus Claviceps are the result of varying mechanisms driving genome evolution and host range expansion.</title>
        <authorList>
            <person name="Wyka S.A."/>
            <person name="Mondo S.J."/>
            <person name="Liu M."/>
            <person name="Dettman J."/>
            <person name="Nalam V."/>
            <person name="Broders K.D."/>
        </authorList>
    </citation>
    <scope>NUCLEOTIDE SEQUENCE</scope>
    <source>
        <strain evidence="1">CCC 602</strain>
    </source>
</reference>
<comment type="caution">
    <text evidence="1">The sequence shown here is derived from an EMBL/GenBank/DDBJ whole genome shotgun (WGS) entry which is preliminary data.</text>
</comment>
<evidence type="ECO:0000313" key="1">
    <source>
        <dbReference type="EMBL" id="KAG6000455.1"/>
    </source>
</evidence>
<gene>
    <name evidence="1" type="ORF">E4U43_001596</name>
</gene>
<dbReference type="InterPro" id="IPR053169">
    <property type="entry name" value="MUG_Protein"/>
</dbReference>
<name>A0A9P7N7T8_9HYPO</name>
<dbReference type="Pfam" id="PF03663">
    <property type="entry name" value="Glyco_hydro_76"/>
    <property type="match status" value="1"/>
</dbReference>
<dbReference type="Proteomes" id="UP000748025">
    <property type="component" value="Unassembled WGS sequence"/>
</dbReference>
<organism evidence="1 2">
    <name type="scientific">Claviceps pusilla</name>
    <dbReference type="NCBI Taxonomy" id="123648"/>
    <lineage>
        <taxon>Eukaryota</taxon>
        <taxon>Fungi</taxon>
        <taxon>Dikarya</taxon>
        <taxon>Ascomycota</taxon>
        <taxon>Pezizomycotina</taxon>
        <taxon>Sordariomycetes</taxon>
        <taxon>Hypocreomycetidae</taxon>
        <taxon>Hypocreales</taxon>
        <taxon>Clavicipitaceae</taxon>
        <taxon>Claviceps</taxon>
    </lineage>
</organism>
<dbReference type="InterPro" id="IPR005198">
    <property type="entry name" value="Glyco_hydro_76"/>
</dbReference>
<dbReference type="PANTHER" id="PTHR47791">
    <property type="entry name" value="MEIOTICALLY UP-REGULATED GENE 191 PROTEIN"/>
    <property type="match status" value="1"/>
</dbReference>